<keyword evidence="9" id="KW-0472">Membrane</keyword>
<dbReference type="InterPro" id="IPR001469">
    <property type="entry name" value="ATP_synth_F1_dsu/esu"/>
</dbReference>
<dbReference type="HAMAP" id="MF_00530">
    <property type="entry name" value="ATP_synth_epsil_bac"/>
    <property type="match status" value="1"/>
</dbReference>
<gene>
    <name evidence="11" type="ORF">FSP39_021155</name>
</gene>
<sequence>MALFRPLSNAPRLMRQCSRVVTTQLQASRNYADMPLTFASPSEVFFKEENVRQIDATTLSSTVGILPNHVPMLGVLKPGVVRVVVDESVTRNIFVSSGSLTVNPDGSVQILAEEATDVANLDAAAAREGLNAAQNAASAASTDKERMEKNIEIEAYENILKAL</sequence>
<dbReference type="Pfam" id="PF02823">
    <property type="entry name" value="ATP-synt_DE_N"/>
    <property type="match status" value="1"/>
</dbReference>
<evidence type="ECO:0000256" key="8">
    <source>
        <dbReference type="ARBA" id="ARBA00023128"/>
    </source>
</evidence>
<keyword evidence="6" id="KW-0809">Transit peptide</keyword>
<evidence type="ECO:0000313" key="11">
    <source>
        <dbReference type="EMBL" id="KAK3091610.1"/>
    </source>
</evidence>
<dbReference type="NCBIfam" id="TIGR01216">
    <property type="entry name" value="ATP_synt_epsi"/>
    <property type="match status" value="1"/>
</dbReference>
<dbReference type="PANTHER" id="PTHR13822:SF7">
    <property type="entry name" value="ATP SYNTHASE SUBUNIT DELTA, MITOCHONDRIAL"/>
    <property type="match status" value="1"/>
</dbReference>
<keyword evidence="8" id="KW-0496">Mitochondrion</keyword>
<organism evidence="11 12">
    <name type="scientific">Pinctada imbricata</name>
    <name type="common">Atlantic pearl-oyster</name>
    <name type="synonym">Pinctada martensii</name>
    <dbReference type="NCBI Taxonomy" id="66713"/>
    <lineage>
        <taxon>Eukaryota</taxon>
        <taxon>Metazoa</taxon>
        <taxon>Spiralia</taxon>
        <taxon>Lophotrochozoa</taxon>
        <taxon>Mollusca</taxon>
        <taxon>Bivalvia</taxon>
        <taxon>Autobranchia</taxon>
        <taxon>Pteriomorphia</taxon>
        <taxon>Pterioida</taxon>
        <taxon>Pterioidea</taxon>
        <taxon>Pteriidae</taxon>
        <taxon>Pinctada</taxon>
    </lineage>
</organism>
<keyword evidence="4" id="KW-0375">Hydrogen ion transport</keyword>
<evidence type="ECO:0000259" key="10">
    <source>
        <dbReference type="Pfam" id="PF02823"/>
    </source>
</evidence>
<dbReference type="InterPro" id="IPR036771">
    <property type="entry name" value="ATPsynth_dsu/esu_N"/>
</dbReference>
<keyword evidence="5" id="KW-0999">Mitochondrion inner membrane</keyword>
<evidence type="ECO:0000256" key="1">
    <source>
        <dbReference type="ARBA" id="ARBA00004273"/>
    </source>
</evidence>
<dbReference type="Gene3D" id="2.60.15.10">
    <property type="entry name" value="F0F1 ATP synthase delta/epsilon subunit, N-terminal"/>
    <property type="match status" value="1"/>
</dbReference>
<comment type="subcellular location">
    <subcellularLocation>
        <location evidence="1">Mitochondrion inner membrane</location>
    </subcellularLocation>
</comment>
<keyword evidence="3" id="KW-0813">Transport</keyword>
<evidence type="ECO:0000256" key="2">
    <source>
        <dbReference type="ARBA" id="ARBA00005712"/>
    </source>
</evidence>
<comment type="similarity">
    <text evidence="2">Belongs to the ATPase epsilon chain family.</text>
</comment>
<evidence type="ECO:0000256" key="4">
    <source>
        <dbReference type="ARBA" id="ARBA00022781"/>
    </source>
</evidence>
<dbReference type="Proteomes" id="UP001186944">
    <property type="component" value="Unassembled WGS sequence"/>
</dbReference>
<comment type="caution">
    <text evidence="11">The sequence shown here is derived from an EMBL/GenBank/DDBJ whole genome shotgun (WGS) entry which is preliminary data.</text>
</comment>
<dbReference type="GO" id="GO:0005743">
    <property type="term" value="C:mitochondrial inner membrane"/>
    <property type="evidence" value="ECO:0007669"/>
    <property type="project" value="UniProtKB-SubCell"/>
</dbReference>
<dbReference type="SUPFAM" id="SSF51344">
    <property type="entry name" value="Epsilon subunit of F1F0-ATP synthase N-terminal domain"/>
    <property type="match status" value="1"/>
</dbReference>
<dbReference type="GO" id="GO:0045259">
    <property type="term" value="C:proton-transporting ATP synthase complex"/>
    <property type="evidence" value="ECO:0007669"/>
    <property type="project" value="InterPro"/>
</dbReference>
<evidence type="ECO:0000256" key="5">
    <source>
        <dbReference type="ARBA" id="ARBA00022792"/>
    </source>
</evidence>
<name>A0AA88XTK3_PINIB</name>
<evidence type="ECO:0000256" key="9">
    <source>
        <dbReference type="ARBA" id="ARBA00023136"/>
    </source>
</evidence>
<reference evidence="11" key="1">
    <citation type="submission" date="2019-08" db="EMBL/GenBank/DDBJ databases">
        <title>The improved chromosome-level genome for the pearl oyster Pinctada fucata martensii using PacBio sequencing and Hi-C.</title>
        <authorList>
            <person name="Zheng Z."/>
        </authorList>
    </citation>
    <scope>NUCLEOTIDE SEQUENCE</scope>
    <source>
        <strain evidence="11">ZZ-2019</strain>
        <tissue evidence="11">Adductor muscle</tissue>
    </source>
</reference>
<keyword evidence="12" id="KW-1185">Reference proteome</keyword>
<dbReference type="AlphaFoldDB" id="A0AA88XTK3"/>
<evidence type="ECO:0000256" key="3">
    <source>
        <dbReference type="ARBA" id="ARBA00022448"/>
    </source>
</evidence>
<dbReference type="Gene3D" id="1.20.5.440">
    <property type="entry name" value="ATP synthase delta/epsilon subunit, C-terminal domain"/>
    <property type="match status" value="1"/>
</dbReference>
<keyword evidence="7" id="KW-0406">Ion transport</keyword>
<dbReference type="InterPro" id="IPR020546">
    <property type="entry name" value="ATP_synth_F1_dsu/esu_N"/>
</dbReference>
<evidence type="ECO:0000256" key="7">
    <source>
        <dbReference type="ARBA" id="ARBA00023065"/>
    </source>
</evidence>
<evidence type="ECO:0000313" key="12">
    <source>
        <dbReference type="Proteomes" id="UP001186944"/>
    </source>
</evidence>
<dbReference type="GO" id="GO:0046933">
    <property type="term" value="F:proton-transporting ATP synthase activity, rotational mechanism"/>
    <property type="evidence" value="ECO:0007669"/>
    <property type="project" value="InterPro"/>
</dbReference>
<dbReference type="CDD" id="cd12152">
    <property type="entry name" value="F1-ATPase_delta"/>
    <property type="match status" value="1"/>
</dbReference>
<dbReference type="EMBL" id="VSWD01000010">
    <property type="protein sequence ID" value="KAK3091610.1"/>
    <property type="molecule type" value="Genomic_DNA"/>
</dbReference>
<feature type="domain" description="ATP synthase F1 complex delta/epsilon subunit N-terminal" evidence="10">
    <location>
        <begin position="35"/>
        <end position="115"/>
    </location>
</feature>
<accession>A0AA88XTK3</accession>
<evidence type="ECO:0000256" key="6">
    <source>
        <dbReference type="ARBA" id="ARBA00022946"/>
    </source>
</evidence>
<protein>
    <recommendedName>
        <fullName evidence="10">ATP synthase F1 complex delta/epsilon subunit N-terminal domain-containing protein</fullName>
    </recommendedName>
</protein>
<dbReference type="PANTHER" id="PTHR13822">
    <property type="entry name" value="ATP SYNTHASE DELTA/EPSILON CHAIN"/>
    <property type="match status" value="1"/>
</dbReference>
<proteinExistence type="inferred from homology"/>